<comment type="caution">
    <text evidence="4">The sequence shown here is derived from an EMBL/GenBank/DDBJ whole genome shotgun (WGS) entry which is preliminary data.</text>
</comment>
<evidence type="ECO:0000256" key="2">
    <source>
        <dbReference type="SAM" id="SignalP"/>
    </source>
</evidence>
<keyword evidence="1" id="KW-0175">Coiled coil</keyword>
<evidence type="ECO:0000259" key="3">
    <source>
        <dbReference type="Pfam" id="PF07833"/>
    </source>
</evidence>
<proteinExistence type="predicted"/>
<protein>
    <submittedName>
        <fullName evidence="4">Stalk domain-containing protein</fullName>
    </submittedName>
</protein>
<keyword evidence="2" id="KW-0732">Signal</keyword>
<sequence>MKKILLSVAASILLLGTLTAVASAATNSLIGKKVQNVIEFTVNGKPVKDAVVIDGTTYVPARSFSEAAGYSIAIEGGKVNMTGTETVTRTEEEVVAEIKIKNQLNILQNNVSFWKASLVGPEETAAQARKSIEEANSWNAAVDDDLIKMSTSSAEEKLKKAQAEIAELQAKIDAAEAEIAELQKQLNK</sequence>
<dbReference type="Proteomes" id="UP001597211">
    <property type="component" value="Unassembled WGS sequence"/>
</dbReference>
<accession>A0ABW3SGU6</accession>
<dbReference type="InterPro" id="IPR012854">
    <property type="entry name" value="Cu_amine_oxidase-like_N"/>
</dbReference>
<gene>
    <name evidence="4" type="ORF">ACFQ2Z_17855</name>
</gene>
<dbReference type="EMBL" id="JBHTKZ010000040">
    <property type="protein sequence ID" value="MFD1183206.1"/>
    <property type="molecule type" value="Genomic_DNA"/>
</dbReference>
<evidence type="ECO:0000313" key="4">
    <source>
        <dbReference type="EMBL" id="MFD1183206.1"/>
    </source>
</evidence>
<dbReference type="Pfam" id="PF07833">
    <property type="entry name" value="Cu_amine_oxidN1"/>
    <property type="match status" value="1"/>
</dbReference>
<organism evidence="4 5">
    <name type="scientific">Paenibacillus timonensis</name>
    <dbReference type="NCBI Taxonomy" id="225915"/>
    <lineage>
        <taxon>Bacteria</taxon>
        <taxon>Bacillati</taxon>
        <taxon>Bacillota</taxon>
        <taxon>Bacilli</taxon>
        <taxon>Bacillales</taxon>
        <taxon>Paenibacillaceae</taxon>
        <taxon>Paenibacillus</taxon>
    </lineage>
</organism>
<feature type="domain" description="Copper amine oxidase-like N-terminal" evidence="3">
    <location>
        <begin position="42"/>
        <end position="110"/>
    </location>
</feature>
<evidence type="ECO:0000256" key="1">
    <source>
        <dbReference type="SAM" id="Coils"/>
    </source>
</evidence>
<feature type="coiled-coil region" evidence="1">
    <location>
        <begin position="151"/>
        <end position="185"/>
    </location>
</feature>
<reference evidence="5" key="1">
    <citation type="journal article" date="2019" name="Int. J. Syst. Evol. Microbiol.">
        <title>The Global Catalogue of Microorganisms (GCM) 10K type strain sequencing project: providing services to taxonomists for standard genome sequencing and annotation.</title>
        <authorList>
            <consortium name="The Broad Institute Genomics Platform"/>
            <consortium name="The Broad Institute Genome Sequencing Center for Infectious Disease"/>
            <person name="Wu L."/>
            <person name="Ma J."/>
        </authorList>
    </citation>
    <scope>NUCLEOTIDE SEQUENCE [LARGE SCALE GENOMIC DNA]</scope>
    <source>
        <strain evidence="5">CCUG 48216</strain>
    </source>
</reference>
<evidence type="ECO:0000313" key="5">
    <source>
        <dbReference type="Proteomes" id="UP001597211"/>
    </source>
</evidence>
<name>A0ABW3SGU6_9BACL</name>
<feature type="chain" id="PRO_5046086809" evidence="2">
    <location>
        <begin position="25"/>
        <end position="188"/>
    </location>
</feature>
<dbReference type="RefSeq" id="WP_240270384.1">
    <property type="nucleotide sequence ID" value="NZ_JAKSXN010000044.1"/>
</dbReference>
<keyword evidence="5" id="KW-1185">Reference proteome</keyword>
<feature type="signal peptide" evidence="2">
    <location>
        <begin position="1"/>
        <end position="24"/>
    </location>
</feature>